<dbReference type="GeneID" id="43162691"/>
<accession>A0ABZ0Y481</accession>
<sequence>MSHQDEDKGRVKLAVLVREMRENLAAHIEIAQLSAKIGRAKYLALVAEGFTEQQALELCK</sequence>
<dbReference type="Proteomes" id="UP001326110">
    <property type="component" value="Chromosome"/>
</dbReference>
<dbReference type="RefSeq" id="WP_019920860.1">
    <property type="nucleotide sequence ID" value="NZ_CP140152.1"/>
</dbReference>
<proteinExistence type="predicted"/>
<evidence type="ECO:0000313" key="1">
    <source>
        <dbReference type="EMBL" id="WQH06853.1"/>
    </source>
</evidence>
<name>A0ABZ0Y481_9BURK</name>
<dbReference type="EMBL" id="CP140152">
    <property type="protein sequence ID" value="WQH06853.1"/>
    <property type="molecule type" value="Genomic_DNA"/>
</dbReference>
<evidence type="ECO:0000313" key="2">
    <source>
        <dbReference type="Proteomes" id="UP001326110"/>
    </source>
</evidence>
<gene>
    <name evidence="1" type="ORF">SR858_11145</name>
</gene>
<protein>
    <submittedName>
        <fullName evidence="1">Uncharacterized protein</fullName>
    </submittedName>
</protein>
<keyword evidence="2" id="KW-1185">Reference proteome</keyword>
<reference evidence="1 2" key="1">
    <citation type="submission" date="2023-11" db="EMBL/GenBank/DDBJ databases">
        <title>MicrobeMod: A computational toolkit for identifying prokaryotic methylation and restriction-modification with nanopore sequencing.</title>
        <authorList>
            <person name="Crits-Christoph A."/>
            <person name="Kang S.C."/>
            <person name="Lee H."/>
            <person name="Ostrov N."/>
        </authorList>
    </citation>
    <scope>NUCLEOTIDE SEQUENCE [LARGE SCALE GENOMIC DNA]</scope>
    <source>
        <strain evidence="1 2">ATCC 25935</strain>
    </source>
</reference>
<organism evidence="1 2">
    <name type="scientific">Duganella zoogloeoides</name>
    <dbReference type="NCBI Taxonomy" id="75659"/>
    <lineage>
        <taxon>Bacteria</taxon>
        <taxon>Pseudomonadati</taxon>
        <taxon>Pseudomonadota</taxon>
        <taxon>Betaproteobacteria</taxon>
        <taxon>Burkholderiales</taxon>
        <taxon>Oxalobacteraceae</taxon>
        <taxon>Telluria group</taxon>
        <taxon>Duganella</taxon>
    </lineage>
</organism>